<name>A0ABW5P6K7_9DEIO</name>
<proteinExistence type="predicted"/>
<sequence length="58" mass="6049">MLLGLVILLLVCLNLGGVASVVMGLGRGEWLGAAGSALFAALLNIVGFRLLRDLRERG</sequence>
<gene>
    <name evidence="2" type="ORF">ACFSR9_13965</name>
</gene>
<keyword evidence="1" id="KW-0472">Membrane</keyword>
<keyword evidence="1" id="KW-0812">Transmembrane</keyword>
<accession>A0ABW5P6K7</accession>
<comment type="caution">
    <text evidence="2">The sequence shown here is derived from an EMBL/GenBank/DDBJ whole genome shotgun (WGS) entry which is preliminary data.</text>
</comment>
<protein>
    <submittedName>
        <fullName evidence="2">Uncharacterized protein</fullName>
    </submittedName>
</protein>
<reference evidence="3" key="1">
    <citation type="journal article" date="2019" name="Int. J. Syst. Evol. Microbiol.">
        <title>The Global Catalogue of Microorganisms (GCM) 10K type strain sequencing project: providing services to taxonomists for standard genome sequencing and annotation.</title>
        <authorList>
            <consortium name="The Broad Institute Genomics Platform"/>
            <consortium name="The Broad Institute Genome Sequencing Center for Infectious Disease"/>
            <person name="Wu L."/>
            <person name="Ma J."/>
        </authorList>
    </citation>
    <scope>NUCLEOTIDE SEQUENCE [LARGE SCALE GENOMIC DNA]</scope>
    <source>
        <strain evidence="3">KCTC 33842</strain>
    </source>
</reference>
<organism evidence="2 3">
    <name type="scientific">Deinococcus taklimakanensis</name>
    <dbReference type="NCBI Taxonomy" id="536443"/>
    <lineage>
        <taxon>Bacteria</taxon>
        <taxon>Thermotogati</taxon>
        <taxon>Deinococcota</taxon>
        <taxon>Deinococci</taxon>
        <taxon>Deinococcales</taxon>
        <taxon>Deinococcaceae</taxon>
        <taxon>Deinococcus</taxon>
    </lineage>
</organism>
<feature type="transmembrane region" description="Helical" evidence="1">
    <location>
        <begin position="30"/>
        <end position="51"/>
    </location>
</feature>
<evidence type="ECO:0000313" key="3">
    <source>
        <dbReference type="Proteomes" id="UP001597475"/>
    </source>
</evidence>
<dbReference type="EMBL" id="JBHUMK010000068">
    <property type="protein sequence ID" value="MFD2610531.1"/>
    <property type="molecule type" value="Genomic_DNA"/>
</dbReference>
<keyword evidence="1" id="KW-1133">Transmembrane helix</keyword>
<keyword evidence="3" id="KW-1185">Reference proteome</keyword>
<dbReference type="Proteomes" id="UP001597475">
    <property type="component" value="Unassembled WGS sequence"/>
</dbReference>
<dbReference type="RefSeq" id="WP_386846762.1">
    <property type="nucleotide sequence ID" value="NZ_JBHUMK010000068.1"/>
</dbReference>
<evidence type="ECO:0000313" key="2">
    <source>
        <dbReference type="EMBL" id="MFD2610531.1"/>
    </source>
</evidence>
<evidence type="ECO:0000256" key="1">
    <source>
        <dbReference type="SAM" id="Phobius"/>
    </source>
</evidence>